<gene>
    <name evidence="1" type="ORF">ACN38_g11018</name>
</gene>
<evidence type="ECO:0000313" key="2">
    <source>
        <dbReference type="Proteomes" id="UP000037696"/>
    </source>
</evidence>
<dbReference type="Proteomes" id="UP000037696">
    <property type="component" value="Unassembled WGS sequence"/>
</dbReference>
<organism evidence="1 2">
    <name type="scientific">Penicillium nordicum</name>
    <dbReference type="NCBI Taxonomy" id="229535"/>
    <lineage>
        <taxon>Eukaryota</taxon>
        <taxon>Fungi</taxon>
        <taxon>Dikarya</taxon>
        <taxon>Ascomycota</taxon>
        <taxon>Pezizomycotina</taxon>
        <taxon>Eurotiomycetes</taxon>
        <taxon>Eurotiomycetidae</taxon>
        <taxon>Eurotiales</taxon>
        <taxon>Aspergillaceae</taxon>
        <taxon>Penicillium</taxon>
    </lineage>
</organism>
<dbReference type="EMBL" id="LHQQ01000267">
    <property type="protein sequence ID" value="KOS38167.1"/>
    <property type="molecule type" value="Genomic_DNA"/>
</dbReference>
<protein>
    <submittedName>
        <fullName evidence="1">Uncharacterized protein</fullName>
    </submittedName>
</protein>
<dbReference type="AlphaFoldDB" id="A0A0M8NVI1"/>
<evidence type="ECO:0000313" key="1">
    <source>
        <dbReference type="EMBL" id="KOS38167.1"/>
    </source>
</evidence>
<proteinExistence type="predicted"/>
<keyword evidence="2" id="KW-1185">Reference proteome</keyword>
<name>A0A0M8NVI1_9EURO</name>
<reference evidence="1 2" key="1">
    <citation type="submission" date="2015-08" db="EMBL/GenBank/DDBJ databases">
        <title>Genome sequencing of Penicillium nordicum.</title>
        <authorList>
            <person name="Nguyen H.D."/>
            <person name="Seifert K.A."/>
        </authorList>
    </citation>
    <scope>NUCLEOTIDE SEQUENCE [LARGE SCALE GENOMIC DNA]</scope>
    <source>
        <strain evidence="1 2">DAOMC 185683</strain>
    </source>
</reference>
<sequence length="80" mass="9021">MSAKTGFMYRNGLCWGPHRPPLMGYRLSWSLKVAPIAHCWLVYGSKVLAQLGPLRRSSKDCHVCLFCIESSGYGKQNECQ</sequence>
<accession>A0A0M8NVI1</accession>
<comment type="caution">
    <text evidence="1">The sequence shown here is derived from an EMBL/GenBank/DDBJ whole genome shotgun (WGS) entry which is preliminary data.</text>
</comment>